<evidence type="ECO:0000259" key="4">
    <source>
        <dbReference type="PROSITE" id="PS50888"/>
    </source>
</evidence>
<feature type="region of interest" description="Disordered" evidence="3">
    <location>
        <begin position="147"/>
        <end position="180"/>
    </location>
</feature>
<dbReference type="SMART" id="SM00353">
    <property type="entry name" value="HLH"/>
    <property type="match status" value="1"/>
</dbReference>
<feature type="compositionally biased region" description="Low complexity" evidence="3">
    <location>
        <begin position="269"/>
        <end position="283"/>
    </location>
</feature>
<name>A0A482A3W0_CHABU</name>
<feature type="compositionally biased region" description="Gly residues" evidence="3">
    <location>
        <begin position="641"/>
        <end position="650"/>
    </location>
</feature>
<proteinExistence type="evidence at transcript level"/>
<dbReference type="SUPFAM" id="SSF47459">
    <property type="entry name" value="HLH, helix-loop-helix DNA-binding domain"/>
    <property type="match status" value="1"/>
</dbReference>
<evidence type="ECO:0000256" key="1">
    <source>
        <dbReference type="ARBA" id="ARBA00004123"/>
    </source>
</evidence>
<evidence type="ECO:0000313" key="5">
    <source>
        <dbReference type="EMBL" id="QBL14599.1"/>
    </source>
</evidence>
<feature type="region of interest" description="Disordered" evidence="3">
    <location>
        <begin position="94"/>
        <end position="128"/>
    </location>
</feature>
<feature type="compositionally biased region" description="Low complexity" evidence="3">
    <location>
        <begin position="99"/>
        <end position="128"/>
    </location>
</feature>
<feature type="compositionally biased region" description="Basic and acidic residues" evidence="3">
    <location>
        <begin position="164"/>
        <end position="178"/>
    </location>
</feature>
<dbReference type="Pfam" id="PF00010">
    <property type="entry name" value="HLH"/>
    <property type="match status" value="1"/>
</dbReference>
<dbReference type="AlphaFoldDB" id="A0A482A3W0"/>
<feature type="region of interest" description="Disordered" evidence="3">
    <location>
        <begin position="942"/>
        <end position="965"/>
    </location>
</feature>
<dbReference type="PROSITE" id="PS50888">
    <property type="entry name" value="BHLH"/>
    <property type="match status" value="1"/>
</dbReference>
<evidence type="ECO:0000256" key="3">
    <source>
        <dbReference type="SAM" id="MobiDB-lite"/>
    </source>
</evidence>
<dbReference type="InterPro" id="IPR045843">
    <property type="entry name" value="IND-like"/>
</dbReference>
<feature type="compositionally biased region" description="Polar residues" evidence="3">
    <location>
        <begin position="214"/>
        <end position="224"/>
    </location>
</feature>
<organism evidence="5">
    <name type="scientific">Chara braunii</name>
    <name type="common">Braun's stonewort</name>
    <dbReference type="NCBI Taxonomy" id="69332"/>
    <lineage>
        <taxon>Eukaryota</taxon>
        <taxon>Viridiplantae</taxon>
        <taxon>Streptophyta</taxon>
        <taxon>Charophyceae</taxon>
        <taxon>Charales</taxon>
        <taxon>Characeae</taxon>
        <taxon>Chara</taxon>
    </lineage>
</organism>
<dbReference type="InterPro" id="IPR011598">
    <property type="entry name" value="bHLH_dom"/>
</dbReference>
<feature type="region of interest" description="Disordered" evidence="3">
    <location>
        <begin position="630"/>
        <end position="660"/>
    </location>
</feature>
<dbReference type="GO" id="GO:0003700">
    <property type="term" value="F:DNA-binding transcription factor activity"/>
    <property type="evidence" value="ECO:0007669"/>
    <property type="project" value="InterPro"/>
</dbReference>
<dbReference type="GO" id="GO:0046983">
    <property type="term" value="F:protein dimerization activity"/>
    <property type="evidence" value="ECO:0007669"/>
    <property type="project" value="InterPro"/>
</dbReference>
<comment type="subcellular location">
    <subcellularLocation>
        <location evidence="1">Nucleus</location>
    </subcellularLocation>
</comment>
<dbReference type="EMBL" id="MK292331">
    <property type="protein sequence ID" value="QBL14599.1"/>
    <property type="molecule type" value="mRNA"/>
</dbReference>
<feature type="domain" description="BHLH" evidence="4">
    <location>
        <begin position="1020"/>
        <end position="1069"/>
    </location>
</feature>
<feature type="compositionally biased region" description="Pro residues" evidence="3">
    <location>
        <begin position="231"/>
        <end position="242"/>
    </location>
</feature>
<feature type="region of interest" description="Disordered" evidence="3">
    <location>
        <begin position="1084"/>
        <end position="1134"/>
    </location>
</feature>
<sequence>MNSVVAEAPPFGWASPRSFMMGPSLMSTALLQGTRGSGFSCNGWSYLSNNHHFPLSTRDPLPTLDSIAPSSSLCTLSPAVIDIWASADDTQQHMFGGTLSSPPCSSVSLSASPSPRPASLSAPIPSSSVSPLLPDLTSMKAIIHSPLMGVHDDSPSPMDDDDGQEQHDHRHNSRDRIGRAHSHIGGSATAAAAIIGVDQTAAAGLSRRAASPLAETSTSTSRSMHCSEFPPRSPRVGTPPPSSASACVVRSHLAKNMLPRQQPRTAPISSMTRATASSMAADAANAVVENTSRGVEEKEGGLSLPPQASSTDCIAMDSSCGDHDSEAKFSSITAADLSADLQESMLPATARTLGMVVHSHSHSHEVTTLCSASLSDTSGHLLSQSRADAGPLMPQTSVVHSHSHPVVCGNDSGSVQMMVPSLRHEVSNPGSTFMDSLPCVPLEKDVQWDLGPIGPISGVPNDVIWDFFIHGLVDSNPLAGLPSHVEPDDVMPEATAAASSLMSTPPSFEVSNPCGLTKQNLPPCPELGVNFPTSRAVKVDRRPSAQLVTRDFTPPHTVTVRAECEGSILVDPIGSIFVRPAAPASSSENPTAKSLDEQVAENTSLLGYQSRPYVPEGRRALSTADGQRILPRTLATEATGKRGGVGGTTGGDHCQNSNMDVRNYSDASTTPFVTSVCDLGPSSQCMGGSPGPVMMEGGATTRAATGAPSDSAAVSSSMQLHVDHIDPCHLAMPHSSELSQCCSISSMPSSKSTATAAVLPMLVSMDAHTSLGSSGGTCCMDNMPTEIVTRVCSDGSILLPVGGRMIASDNPQAGPPLPPPPSTGSVMQEGEDRPNSNDPPLTVVAVPPPPLPPAAINTVQEDLVGFQTIMDELITVTTSSPYHPNQSHVMHHNHAQCITSSQNTLAMMTVRQMSSVAAELAGLAPATAASIAMLDSLKKRSRDEFERGNGGAHPPLTVLSRLDPSSQQQSVSVSELMDYSMANYGGGGGFPCRVPSNGGDVAGISVTELPSAKTRFKRPPATDPQSVAARLRRERISERIRALQRLVPNGNKADTASMLEEAIEYVKFLQLQVQQQQQEQQQQNQMVNLEQKTDDQVQQMNQRGNLQPGQKQSQEEPMVVSRQWPTSGPPPALDQLLDHTVAAEACRSHPQERIV</sequence>
<protein>
    <submittedName>
        <fullName evidence="5">Class VIII bHLH/RSL transcription factor</fullName>
    </submittedName>
</protein>
<accession>A0A482A3W0</accession>
<feature type="compositionally biased region" description="Pro residues" evidence="3">
    <location>
        <begin position="813"/>
        <end position="822"/>
    </location>
</feature>
<evidence type="ECO:0000256" key="2">
    <source>
        <dbReference type="ARBA" id="ARBA00023242"/>
    </source>
</evidence>
<dbReference type="Gene3D" id="4.10.280.10">
    <property type="entry name" value="Helix-loop-helix DNA-binding domain"/>
    <property type="match status" value="1"/>
</dbReference>
<dbReference type="PANTHER" id="PTHR45914">
    <property type="entry name" value="TRANSCRIPTION FACTOR HEC3-RELATED"/>
    <property type="match status" value="1"/>
</dbReference>
<dbReference type="InterPro" id="IPR036638">
    <property type="entry name" value="HLH_DNA-bd_sf"/>
</dbReference>
<dbReference type="GO" id="GO:0005634">
    <property type="term" value="C:nucleus"/>
    <property type="evidence" value="ECO:0007669"/>
    <property type="project" value="UniProtKB-SubCell"/>
</dbReference>
<feature type="compositionally biased region" description="Polar residues" evidence="3">
    <location>
        <begin position="1096"/>
        <end position="1112"/>
    </location>
</feature>
<keyword evidence="2" id="KW-0539">Nucleus</keyword>
<feature type="region of interest" description="Disordered" evidence="3">
    <location>
        <begin position="206"/>
        <end position="283"/>
    </location>
</feature>
<feature type="region of interest" description="Disordered" evidence="3">
    <location>
        <begin position="803"/>
        <end position="843"/>
    </location>
</feature>
<reference evidence="5" key="1">
    <citation type="submission" date="2018-12" db="EMBL/GenBank/DDBJ databases">
        <title>Neofunctionalisation of basic helix loop helix proteins occurred when plants colonised the land.</title>
        <authorList>
            <person name="Bonnot C."/>
            <person name="Hetherington A.J."/>
            <person name="Champion C."/>
            <person name="Breuninger H."/>
            <person name="Kelly S."/>
            <person name="Dolan L."/>
        </authorList>
    </citation>
    <scope>NUCLEOTIDE SEQUENCE</scope>
    <source>
        <strain evidence="5">S276</strain>
    </source>
</reference>